<protein>
    <recommendedName>
        <fullName evidence="11">SH3 domain-containing protein</fullName>
    </recommendedName>
</protein>
<dbReference type="AlphaFoldDB" id="A0A8J2RFV4"/>
<dbReference type="EMBL" id="CAKKLH010000057">
    <property type="protein sequence ID" value="CAH0101405.1"/>
    <property type="molecule type" value="Genomic_DNA"/>
</dbReference>
<evidence type="ECO:0000256" key="1">
    <source>
        <dbReference type="ARBA" id="ARBA00004236"/>
    </source>
</evidence>
<dbReference type="Pfam" id="PF26085">
    <property type="entry name" value="SH3_20"/>
    <property type="match status" value="1"/>
</dbReference>
<dbReference type="GO" id="GO:0003009">
    <property type="term" value="P:skeletal muscle contraction"/>
    <property type="evidence" value="ECO:0007669"/>
    <property type="project" value="TreeGrafter"/>
</dbReference>
<dbReference type="PANTHER" id="PTHR15135:SF7">
    <property type="entry name" value="STAC-LIKE, ISOFORM J"/>
    <property type="match status" value="1"/>
</dbReference>
<gene>
    <name evidence="12" type="ORF">DGAL_LOCUS3736</name>
</gene>
<comment type="subcellular location">
    <subcellularLocation>
        <location evidence="1">Cell membrane</location>
    </subcellularLocation>
    <subcellularLocation>
        <location evidence="2">Cytoplasm</location>
    </subcellularLocation>
</comment>
<dbReference type="PROSITE" id="PS50002">
    <property type="entry name" value="SH3"/>
    <property type="match status" value="1"/>
</dbReference>
<keyword evidence="7" id="KW-0862">Zinc</keyword>
<organism evidence="12 13">
    <name type="scientific">Daphnia galeata</name>
    <dbReference type="NCBI Taxonomy" id="27404"/>
    <lineage>
        <taxon>Eukaryota</taxon>
        <taxon>Metazoa</taxon>
        <taxon>Ecdysozoa</taxon>
        <taxon>Arthropoda</taxon>
        <taxon>Crustacea</taxon>
        <taxon>Branchiopoda</taxon>
        <taxon>Diplostraca</taxon>
        <taxon>Cladocera</taxon>
        <taxon>Anomopoda</taxon>
        <taxon>Daphniidae</taxon>
        <taxon>Daphnia</taxon>
    </lineage>
</organism>
<dbReference type="GO" id="GO:1903078">
    <property type="term" value="P:positive regulation of protein localization to plasma membrane"/>
    <property type="evidence" value="ECO:0007669"/>
    <property type="project" value="TreeGrafter"/>
</dbReference>
<dbReference type="PRINTS" id="PR00452">
    <property type="entry name" value="SH3DOMAIN"/>
</dbReference>
<evidence type="ECO:0000256" key="6">
    <source>
        <dbReference type="ARBA" id="ARBA00022737"/>
    </source>
</evidence>
<dbReference type="SUPFAM" id="SSF50044">
    <property type="entry name" value="SH3-domain"/>
    <property type="match status" value="1"/>
</dbReference>
<keyword evidence="13" id="KW-1185">Reference proteome</keyword>
<reference evidence="12" key="1">
    <citation type="submission" date="2021-11" db="EMBL/GenBank/DDBJ databases">
        <authorList>
            <person name="Schell T."/>
        </authorList>
    </citation>
    <scope>NUCLEOTIDE SEQUENCE</scope>
    <source>
        <strain evidence="12">M5</strain>
    </source>
</reference>
<dbReference type="Proteomes" id="UP000789390">
    <property type="component" value="Unassembled WGS sequence"/>
</dbReference>
<keyword evidence="3 9" id="KW-0728">SH3 domain</keyword>
<evidence type="ECO:0000256" key="8">
    <source>
        <dbReference type="ARBA" id="ARBA00023136"/>
    </source>
</evidence>
<dbReference type="GO" id="GO:0005886">
    <property type="term" value="C:plasma membrane"/>
    <property type="evidence" value="ECO:0007669"/>
    <property type="project" value="UniProtKB-SubCell"/>
</dbReference>
<dbReference type="GO" id="GO:0008270">
    <property type="term" value="F:zinc ion binding"/>
    <property type="evidence" value="ECO:0007669"/>
    <property type="project" value="UniProtKB-KW"/>
</dbReference>
<evidence type="ECO:0000259" key="11">
    <source>
        <dbReference type="PROSITE" id="PS50002"/>
    </source>
</evidence>
<feature type="region of interest" description="Disordered" evidence="10">
    <location>
        <begin position="133"/>
        <end position="153"/>
    </location>
</feature>
<evidence type="ECO:0000256" key="5">
    <source>
        <dbReference type="ARBA" id="ARBA00022490"/>
    </source>
</evidence>
<evidence type="ECO:0000256" key="9">
    <source>
        <dbReference type="PROSITE-ProRule" id="PRU00192"/>
    </source>
</evidence>
<evidence type="ECO:0000256" key="3">
    <source>
        <dbReference type="ARBA" id="ARBA00022443"/>
    </source>
</evidence>
<feature type="domain" description="SH3" evidence="11">
    <location>
        <begin position="158"/>
        <end position="217"/>
    </location>
</feature>
<evidence type="ECO:0000313" key="13">
    <source>
        <dbReference type="Proteomes" id="UP000789390"/>
    </source>
</evidence>
<feature type="region of interest" description="Disordered" evidence="10">
    <location>
        <begin position="1"/>
        <end position="65"/>
    </location>
</feature>
<keyword evidence="6" id="KW-0677">Repeat</keyword>
<evidence type="ECO:0000256" key="10">
    <source>
        <dbReference type="SAM" id="MobiDB-lite"/>
    </source>
</evidence>
<feature type="compositionally biased region" description="Low complexity" evidence="10">
    <location>
        <begin position="140"/>
        <end position="153"/>
    </location>
</feature>
<dbReference type="OrthoDB" id="6250593at2759"/>
<sequence>MKSFSLDESGEHFHHHGSMSVGATMGHHSQGCGPPHGHHRLTHHRSSNPNAATTTTTSSSGTLNSNSAHNSQASFYCQYPARSYSCWFISLRENKLTLKREETLLLLAPSSPVHHNRRLLLSARNIRMNSVELPDENEKSQSSASASPCPSPKAQRLLPTNLYVVLFNFKGREADELDLKAGYKVTVIDASDPDWWRGKCLGQIGFFPSKYVAKLAPNEKPLQVTHNLQLGGNDDVAGADSDPNRLTKLLRDQIVIQIGEEQNGMVTVRNGDNKTGSCPTQYLQEV</sequence>
<accession>A0A8J2RFV4</accession>
<keyword evidence="7" id="KW-0479">Metal-binding</keyword>
<evidence type="ECO:0000256" key="4">
    <source>
        <dbReference type="ARBA" id="ARBA00022475"/>
    </source>
</evidence>
<dbReference type="SMART" id="SM00326">
    <property type="entry name" value="SH3"/>
    <property type="match status" value="1"/>
</dbReference>
<keyword evidence="5" id="KW-0963">Cytoplasm</keyword>
<evidence type="ECO:0000256" key="7">
    <source>
        <dbReference type="ARBA" id="ARBA00022771"/>
    </source>
</evidence>
<comment type="caution">
    <text evidence="12">The sequence shown here is derived from an EMBL/GenBank/DDBJ whole genome shotgun (WGS) entry which is preliminary data.</text>
</comment>
<dbReference type="InterPro" id="IPR059031">
    <property type="entry name" value="SH3_20"/>
</dbReference>
<keyword evidence="4" id="KW-1003">Cell membrane</keyword>
<dbReference type="InterPro" id="IPR039688">
    <property type="entry name" value="STAC1/2/3"/>
</dbReference>
<keyword evidence="8" id="KW-0472">Membrane</keyword>
<dbReference type="Pfam" id="PF00018">
    <property type="entry name" value="SH3_1"/>
    <property type="match status" value="1"/>
</dbReference>
<keyword evidence="7" id="KW-0863">Zinc-finger</keyword>
<evidence type="ECO:0000256" key="2">
    <source>
        <dbReference type="ARBA" id="ARBA00004496"/>
    </source>
</evidence>
<proteinExistence type="predicted"/>
<evidence type="ECO:0000313" key="12">
    <source>
        <dbReference type="EMBL" id="CAH0101405.1"/>
    </source>
</evidence>
<dbReference type="PANTHER" id="PTHR15135">
    <property type="entry name" value="STAC"/>
    <property type="match status" value="1"/>
</dbReference>
<name>A0A8J2RFV4_9CRUS</name>
<dbReference type="InterPro" id="IPR036028">
    <property type="entry name" value="SH3-like_dom_sf"/>
</dbReference>
<dbReference type="Gene3D" id="2.30.30.40">
    <property type="entry name" value="SH3 Domains"/>
    <property type="match status" value="1"/>
</dbReference>
<feature type="compositionally biased region" description="Basic residues" evidence="10">
    <location>
        <begin position="36"/>
        <end position="46"/>
    </location>
</feature>
<dbReference type="FunFam" id="2.30.30.40:FF:000221">
    <property type="entry name" value="SH3 and cysteine-rich domain-containing protein 2"/>
    <property type="match status" value="1"/>
</dbReference>
<dbReference type="GO" id="GO:0005737">
    <property type="term" value="C:cytoplasm"/>
    <property type="evidence" value="ECO:0007669"/>
    <property type="project" value="UniProtKB-SubCell"/>
</dbReference>
<dbReference type="InterPro" id="IPR001452">
    <property type="entry name" value="SH3_domain"/>
</dbReference>
<feature type="compositionally biased region" description="Low complexity" evidence="10">
    <location>
        <begin position="47"/>
        <end position="65"/>
    </location>
</feature>